<keyword evidence="1" id="KW-1133">Transmembrane helix</keyword>
<name>A0ABN8EB42_9VIBR</name>
<protein>
    <submittedName>
        <fullName evidence="2">Uncharacterized protein</fullName>
    </submittedName>
</protein>
<evidence type="ECO:0000313" key="2">
    <source>
        <dbReference type="EMBL" id="CAH0542936.1"/>
    </source>
</evidence>
<keyword evidence="1" id="KW-0472">Membrane</keyword>
<reference evidence="2" key="1">
    <citation type="submission" date="2021-11" db="EMBL/GenBank/DDBJ databases">
        <authorList>
            <person name="Rodrigo-Torres L."/>
            <person name="Arahal R. D."/>
            <person name="Lucena T."/>
        </authorList>
    </citation>
    <scope>NUCLEOTIDE SEQUENCE</scope>
    <source>
        <strain evidence="2">CECT 7928</strain>
    </source>
</reference>
<keyword evidence="1" id="KW-0812">Transmembrane</keyword>
<dbReference type="EMBL" id="CAKLDM010000003">
    <property type="protein sequence ID" value="CAH0542936.1"/>
    <property type="molecule type" value="Genomic_DNA"/>
</dbReference>
<comment type="caution">
    <text evidence="2">The sequence shown here is derived from an EMBL/GenBank/DDBJ whole genome shotgun (WGS) entry which is preliminary data.</text>
</comment>
<gene>
    <name evidence="2" type="ORF">VMF7928_04314</name>
</gene>
<dbReference type="RefSeq" id="WP_290368779.1">
    <property type="nucleotide sequence ID" value="NZ_CAKLDM010000003.1"/>
</dbReference>
<proteinExistence type="predicted"/>
<keyword evidence="3" id="KW-1185">Reference proteome</keyword>
<evidence type="ECO:0000313" key="3">
    <source>
        <dbReference type="Proteomes" id="UP000838748"/>
    </source>
</evidence>
<evidence type="ECO:0000256" key="1">
    <source>
        <dbReference type="SAM" id="Phobius"/>
    </source>
</evidence>
<feature type="transmembrane region" description="Helical" evidence="1">
    <location>
        <begin position="26"/>
        <end position="42"/>
    </location>
</feature>
<organism evidence="2 3">
    <name type="scientific">Vibrio marisflavi CECT 7928</name>
    <dbReference type="NCBI Taxonomy" id="634439"/>
    <lineage>
        <taxon>Bacteria</taxon>
        <taxon>Pseudomonadati</taxon>
        <taxon>Pseudomonadota</taxon>
        <taxon>Gammaproteobacteria</taxon>
        <taxon>Vibrionales</taxon>
        <taxon>Vibrionaceae</taxon>
        <taxon>Vibrio</taxon>
    </lineage>
</organism>
<sequence length="44" mass="4595">MPFLLPAVFLGGGFLGFQVSDGSNKLIAIGVLLIVGYMLIKGRA</sequence>
<accession>A0ABN8EB42</accession>
<dbReference type="Proteomes" id="UP000838748">
    <property type="component" value="Unassembled WGS sequence"/>
</dbReference>